<dbReference type="GO" id="GO:0004862">
    <property type="term" value="F:cAMP-dependent protein kinase inhibitor activity"/>
    <property type="evidence" value="ECO:0007669"/>
    <property type="project" value="TreeGrafter"/>
</dbReference>
<dbReference type="InterPro" id="IPR018490">
    <property type="entry name" value="cNMP-bd_dom_sf"/>
</dbReference>
<dbReference type="CDD" id="cd00038">
    <property type="entry name" value="CAP_ED"/>
    <property type="match status" value="1"/>
</dbReference>
<dbReference type="InterPro" id="IPR014710">
    <property type="entry name" value="RmlC-like_jellyroll"/>
</dbReference>
<reference evidence="2" key="1">
    <citation type="submission" date="2021-05" db="EMBL/GenBank/DDBJ databases">
        <title>The genome of the haptophyte Pavlova lutheri (Diacronema luteri, Pavlovales) - a model for lipid biosynthesis in eukaryotic algae.</title>
        <authorList>
            <person name="Hulatt C.J."/>
            <person name="Posewitz M.C."/>
        </authorList>
    </citation>
    <scope>NUCLEOTIDE SEQUENCE</scope>
    <source>
        <strain evidence="2">NIVA-4/92</strain>
    </source>
</reference>
<dbReference type="OMA" id="LEACNAG"/>
<dbReference type="GO" id="GO:0030552">
    <property type="term" value="F:cAMP binding"/>
    <property type="evidence" value="ECO:0007669"/>
    <property type="project" value="TreeGrafter"/>
</dbReference>
<dbReference type="OrthoDB" id="58719at2759"/>
<accession>A0A8J5XKE0</accession>
<dbReference type="PANTHER" id="PTHR11635">
    <property type="entry name" value="CAMP-DEPENDENT PROTEIN KINASE REGULATORY CHAIN"/>
    <property type="match status" value="1"/>
</dbReference>
<organism evidence="2 3">
    <name type="scientific">Diacronema lutheri</name>
    <name type="common">Unicellular marine alga</name>
    <name type="synonym">Monochrysis lutheri</name>
    <dbReference type="NCBI Taxonomy" id="2081491"/>
    <lineage>
        <taxon>Eukaryota</taxon>
        <taxon>Haptista</taxon>
        <taxon>Haptophyta</taxon>
        <taxon>Pavlovophyceae</taxon>
        <taxon>Pavlovales</taxon>
        <taxon>Pavlovaceae</taxon>
        <taxon>Diacronema</taxon>
    </lineage>
</organism>
<dbReference type="PANTHER" id="PTHR11635:SF152">
    <property type="entry name" value="CAMP-DEPENDENT PROTEIN KINASE TYPE I REGULATORY SUBUNIT-RELATED"/>
    <property type="match status" value="1"/>
</dbReference>
<proteinExistence type="predicted"/>
<dbReference type="GO" id="GO:0005829">
    <property type="term" value="C:cytosol"/>
    <property type="evidence" value="ECO:0007669"/>
    <property type="project" value="TreeGrafter"/>
</dbReference>
<sequence>MPFPQVLAAMAPRRRESSLLDELSPRLSATDMGEAIDGLRSSTMFAQLDDHNMRRVASRMERVEYKKGDILMHQGDPQRSMYIVTRGSVKRVRYEAGRQHSTESLGAAGSRNTIGALHLLYNQPTYATARCSTDVVAYRLNSDDLDELFENSQSISKQVVYALSLEIKRQSSLLRTPLLDQRPLSIPIVPTSIAAATESFYRSALNSWLNYRLTGQSAAMFPNMHIQLPTRIFYINGFKIARQVLDTRIEPADYDNPGAVSLVKACIPGLLMTPVSSMLEACNAGHSNPEPLATRWMRGIGPRTLREVIFGIGINQLSDYCEERVPATDPLQKAFFGSLSAGIACGYLSHVPHNLSTLKLLQPSKSYAQHASELVTASYHRVPSTVPGSMRWAAATFLTFAAPVGLMVRTTQIAGSFCIINGVITAMQSAADRANAKT</sequence>
<dbReference type="EMBL" id="JAGTXO010000008">
    <property type="protein sequence ID" value="KAG8466288.1"/>
    <property type="molecule type" value="Genomic_DNA"/>
</dbReference>
<evidence type="ECO:0000259" key="1">
    <source>
        <dbReference type="PROSITE" id="PS50042"/>
    </source>
</evidence>
<dbReference type="SMART" id="SM00100">
    <property type="entry name" value="cNMP"/>
    <property type="match status" value="1"/>
</dbReference>
<dbReference type="InterPro" id="IPR050503">
    <property type="entry name" value="cAMP-dep_PK_reg_su-like"/>
</dbReference>
<dbReference type="SUPFAM" id="SSF51206">
    <property type="entry name" value="cAMP-binding domain-like"/>
    <property type="match status" value="1"/>
</dbReference>
<dbReference type="InterPro" id="IPR000595">
    <property type="entry name" value="cNMP-bd_dom"/>
</dbReference>
<name>A0A8J5XKE0_DIALT</name>
<dbReference type="Gene3D" id="2.60.120.10">
    <property type="entry name" value="Jelly Rolls"/>
    <property type="match status" value="1"/>
</dbReference>
<dbReference type="GO" id="GO:0005952">
    <property type="term" value="C:cAMP-dependent protein kinase complex"/>
    <property type="evidence" value="ECO:0007669"/>
    <property type="project" value="InterPro"/>
</dbReference>
<evidence type="ECO:0000313" key="2">
    <source>
        <dbReference type="EMBL" id="KAG8466288.1"/>
    </source>
</evidence>
<dbReference type="Pfam" id="PF00027">
    <property type="entry name" value="cNMP_binding"/>
    <property type="match status" value="1"/>
</dbReference>
<gene>
    <name evidence="2" type="ORF">KFE25_002044</name>
</gene>
<dbReference type="GO" id="GO:0034236">
    <property type="term" value="F:protein kinase A catalytic subunit binding"/>
    <property type="evidence" value="ECO:0007669"/>
    <property type="project" value="TreeGrafter"/>
</dbReference>
<evidence type="ECO:0000313" key="3">
    <source>
        <dbReference type="Proteomes" id="UP000751190"/>
    </source>
</evidence>
<comment type="caution">
    <text evidence="2">The sequence shown here is derived from an EMBL/GenBank/DDBJ whole genome shotgun (WGS) entry which is preliminary data.</text>
</comment>
<protein>
    <recommendedName>
        <fullName evidence="1">Cyclic nucleotide-binding domain-containing protein</fullName>
    </recommendedName>
</protein>
<keyword evidence="3" id="KW-1185">Reference proteome</keyword>
<feature type="domain" description="Cyclic nucleotide-binding" evidence="1">
    <location>
        <begin position="44"/>
        <end position="149"/>
    </location>
</feature>
<dbReference type="AlphaFoldDB" id="A0A8J5XKE0"/>
<dbReference type="PROSITE" id="PS50042">
    <property type="entry name" value="CNMP_BINDING_3"/>
    <property type="match status" value="1"/>
</dbReference>
<dbReference type="Proteomes" id="UP000751190">
    <property type="component" value="Unassembled WGS sequence"/>
</dbReference>